<evidence type="ECO:0000313" key="3">
    <source>
        <dbReference type="Proteomes" id="UP000218387"/>
    </source>
</evidence>
<keyword evidence="1" id="KW-0472">Membrane</keyword>
<sequence length="256" mass="27499">MKSFFRSLKAESLKIKHTPILWLHLIIPLVGVCLFLFYSAISAWSTEVLVTFYFEALALAFPMLIGIVCGMAASQEEQAGGFQNLLGVLPSRLVPFLGKFGFLAVLGLGALAAAVGLYGVGFALLPGQQAVPALLYLKLAGALFASDLFLYLLHLWISLRFGKGASISVGVAGSLVSALMLTGLGEGIWYFIPWGWGVRFCDMAVIKALTAPTPEGLMFIQNETAAGWLAAGGATLLLFALCLLWFKRWEGRSASE</sequence>
<reference evidence="2 3" key="1">
    <citation type="submission" date="2018-05" db="EMBL/GenBank/DDBJ databases">
        <title>Genome comparison of Eubacterium sp.</title>
        <authorList>
            <person name="Feng Y."/>
            <person name="Sanchez-Andrea I."/>
            <person name="Stams A.J.M."/>
            <person name="De Vos W.M."/>
        </authorList>
    </citation>
    <scope>NUCLEOTIDE SEQUENCE [LARGE SCALE GENOMIC DNA]</scope>
    <source>
        <strain evidence="2 3">YI</strain>
    </source>
</reference>
<name>A0A4P9C7P8_EUBML</name>
<dbReference type="Pfam" id="PF12730">
    <property type="entry name" value="ABC2_membrane_4"/>
    <property type="match status" value="1"/>
</dbReference>
<dbReference type="RefSeq" id="WP_096919633.1">
    <property type="nucleotide sequence ID" value="NZ_CP029487.1"/>
</dbReference>
<feature type="transmembrane region" description="Helical" evidence="1">
    <location>
        <begin position="225"/>
        <end position="246"/>
    </location>
</feature>
<dbReference type="AlphaFoldDB" id="A0A4P9C7P8"/>
<evidence type="ECO:0000313" key="2">
    <source>
        <dbReference type="EMBL" id="QCT70751.1"/>
    </source>
</evidence>
<dbReference type="Proteomes" id="UP000218387">
    <property type="component" value="Chromosome"/>
</dbReference>
<dbReference type="NCBIfam" id="TIGR03733">
    <property type="entry name" value="lanti_perm_MutG"/>
    <property type="match status" value="1"/>
</dbReference>
<feature type="transmembrane region" description="Helical" evidence="1">
    <location>
        <begin position="21"/>
        <end position="44"/>
    </location>
</feature>
<dbReference type="InterPro" id="IPR022294">
    <property type="entry name" value="ABC-transptr_permeasesu"/>
</dbReference>
<feature type="transmembrane region" description="Helical" evidence="1">
    <location>
        <begin position="169"/>
        <end position="192"/>
    </location>
</feature>
<keyword evidence="1" id="KW-0812">Transmembrane</keyword>
<evidence type="ECO:0000256" key="1">
    <source>
        <dbReference type="SAM" id="Phobius"/>
    </source>
</evidence>
<feature type="transmembrane region" description="Helical" evidence="1">
    <location>
        <begin position="136"/>
        <end position="157"/>
    </location>
</feature>
<keyword evidence="3" id="KW-1185">Reference proteome</keyword>
<gene>
    <name evidence="2" type="ORF">CPZ25_005200</name>
</gene>
<dbReference type="KEGG" id="emt:CPZ25_005200"/>
<proteinExistence type="predicted"/>
<keyword evidence="1" id="KW-1133">Transmembrane helix</keyword>
<feature type="transmembrane region" description="Helical" evidence="1">
    <location>
        <begin position="100"/>
        <end position="124"/>
    </location>
</feature>
<protein>
    <submittedName>
        <fullName evidence="2">Lantibiotic immunity ABC transporter MutG family permease subunit</fullName>
    </submittedName>
</protein>
<dbReference type="EMBL" id="CP029487">
    <property type="protein sequence ID" value="QCT70751.1"/>
    <property type="molecule type" value="Genomic_DNA"/>
</dbReference>
<dbReference type="CDD" id="cd21808">
    <property type="entry name" value="ABC-2_lan_permease_MutG"/>
    <property type="match status" value="1"/>
</dbReference>
<accession>A0A4P9C7P8</accession>
<feature type="transmembrane region" description="Helical" evidence="1">
    <location>
        <begin position="50"/>
        <end position="73"/>
    </location>
</feature>
<organism evidence="2 3">
    <name type="scientific">Eubacterium maltosivorans</name>
    <dbReference type="NCBI Taxonomy" id="2041044"/>
    <lineage>
        <taxon>Bacteria</taxon>
        <taxon>Bacillati</taxon>
        <taxon>Bacillota</taxon>
        <taxon>Clostridia</taxon>
        <taxon>Eubacteriales</taxon>
        <taxon>Eubacteriaceae</taxon>
        <taxon>Eubacterium</taxon>
    </lineage>
</organism>